<evidence type="ECO:0000313" key="2">
    <source>
        <dbReference type="EMBL" id="MBC3907922.1"/>
    </source>
</evidence>
<reference evidence="2 3" key="1">
    <citation type="submission" date="2020-08" db="EMBL/GenBank/DDBJ databases">
        <title>Novel species isolated from subtropical streams in China.</title>
        <authorList>
            <person name="Lu H."/>
        </authorList>
    </citation>
    <scope>NUCLEOTIDE SEQUENCE [LARGE SCALE GENOMIC DNA]</scope>
    <source>
        <strain evidence="2 3">NL8W</strain>
    </source>
</reference>
<evidence type="ECO:0000256" key="1">
    <source>
        <dbReference type="SAM" id="SignalP"/>
    </source>
</evidence>
<proteinExistence type="predicted"/>
<evidence type="ECO:0008006" key="4">
    <source>
        <dbReference type="Google" id="ProtNLM"/>
    </source>
</evidence>
<dbReference type="EMBL" id="JACOFX010000004">
    <property type="protein sequence ID" value="MBC3907922.1"/>
    <property type="molecule type" value="Genomic_DNA"/>
</dbReference>
<comment type="caution">
    <text evidence="2">The sequence shown here is derived from an EMBL/GenBank/DDBJ whole genome shotgun (WGS) entry which is preliminary data.</text>
</comment>
<dbReference type="Gene3D" id="3.40.390.10">
    <property type="entry name" value="Collagenase (Catalytic Domain)"/>
    <property type="match status" value="1"/>
</dbReference>
<name>A0ABR6Z9S0_9BURK</name>
<feature type="signal peptide" evidence="1">
    <location>
        <begin position="1"/>
        <end position="29"/>
    </location>
</feature>
<dbReference type="InterPro" id="IPR024079">
    <property type="entry name" value="MetalloPept_cat_dom_sf"/>
</dbReference>
<dbReference type="RefSeq" id="WP_186953478.1">
    <property type="nucleotide sequence ID" value="NZ_JACOFX010000004.1"/>
</dbReference>
<gene>
    <name evidence="2" type="ORF">H8L47_10115</name>
</gene>
<protein>
    <recommendedName>
        <fullName evidence="4">Metallopeptidase</fullName>
    </recommendedName>
</protein>
<dbReference type="Proteomes" id="UP000646911">
    <property type="component" value="Unassembled WGS sequence"/>
</dbReference>
<organism evidence="2 3">
    <name type="scientific">Undibacterium umbellatum</name>
    <dbReference type="NCBI Taxonomy" id="2762300"/>
    <lineage>
        <taxon>Bacteria</taxon>
        <taxon>Pseudomonadati</taxon>
        <taxon>Pseudomonadota</taxon>
        <taxon>Betaproteobacteria</taxon>
        <taxon>Burkholderiales</taxon>
        <taxon>Oxalobacteraceae</taxon>
        <taxon>Undibacterium</taxon>
    </lineage>
</organism>
<accession>A0ABR6Z9S0</accession>
<dbReference type="SUPFAM" id="SSF55486">
    <property type="entry name" value="Metalloproteases ('zincins'), catalytic domain"/>
    <property type="match status" value="1"/>
</dbReference>
<keyword evidence="1" id="KW-0732">Signal</keyword>
<evidence type="ECO:0000313" key="3">
    <source>
        <dbReference type="Proteomes" id="UP000646911"/>
    </source>
</evidence>
<sequence length="235" mass="26463">MPTTHPNQRRRVLLLAPAWLSLASTSLSAASPYQKIQIDGWTLMFDQGLQTADAAARSAFMTALSGQLSTLKKLPAHTQGSLRGVSIYVSSGTYRAFGAQHHPSAKWLQEHGYPIEFAGNIEICNWREFTTLVNSQACALLHEMAHAYHFQHPELDATILRAFENAKAAGLYRQVTRDHRPALQAAYALSNHQEYFAELSEAYFGENDFFPYRSAELEHYDGQGYAMIERVWKIL</sequence>
<feature type="chain" id="PRO_5046425381" description="Metallopeptidase" evidence="1">
    <location>
        <begin position="30"/>
        <end position="235"/>
    </location>
</feature>
<keyword evidence="3" id="KW-1185">Reference proteome</keyword>